<dbReference type="SUPFAM" id="SSF51182">
    <property type="entry name" value="RmlC-like cupins"/>
    <property type="match status" value="1"/>
</dbReference>
<evidence type="ECO:0000313" key="8">
    <source>
        <dbReference type="Proteomes" id="UP000007962"/>
    </source>
</evidence>
<protein>
    <submittedName>
        <fullName evidence="7">Pirin domain protein</fullName>
    </submittedName>
</protein>
<dbReference type="RefSeq" id="WP_015883955.1">
    <property type="nucleotide sequence ID" value="NC_012669.1"/>
</dbReference>
<feature type="binding site" evidence="2">
    <location>
        <position position="74"/>
    </location>
    <ligand>
        <name>Fe cation</name>
        <dbReference type="ChEBI" id="CHEBI:24875"/>
    </ligand>
</feature>
<reference evidence="7 8" key="1">
    <citation type="journal article" date="2009" name="Stand. Genomic Sci.">
        <title>Complete genome sequence of Beutenbergia cavernae type strain (HKI 0122).</title>
        <authorList>
            <person name="Land M."/>
            <person name="Pukall R."/>
            <person name="Abt B."/>
            <person name="Goker M."/>
            <person name="Rohde M."/>
            <person name="Glavina Del Rio T."/>
            <person name="Tice H."/>
            <person name="Copeland A."/>
            <person name="Cheng J.F."/>
            <person name="Lucas S."/>
            <person name="Chen F."/>
            <person name="Nolan M."/>
            <person name="Bruce D."/>
            <person name="Goodwin L."/>
            <person name="Pitluck S."/>
            <person name="Ivanova N."/>
            <person name="Mavromatis K."/>
            <person name="Ovchinnikova G."/>
            <person name="Pati A."/>
            <person name="Chen A."/>
            <person name="Palaniappan K."/>
            <person name="Hauser L."/>
            <person name="Chang Y.J."/>
            <person name="Jefferies C.C."/>
            <person name="Saunders E."/>
            <person name="Brettin T."/>
            <person name="Detter J.C."/>
            <person name="Han C."/>
            <person name="Chain P."/>
            <person name="Bristow J."/>
            <person name="Eisen J.A."/>
            <person name="Markowitz V."/>
            <person name="Hugenholtz P."/>
            <person name="Kyrpides N.C."/>
            <person name="Klenk H.P."/>
            <person name="Lapidus A."/>
        </authorList>
    </citation>
    <scope>NUCLEOTIDE SEQUENCE [LARGE SCALE GENOMIC DNA]</scope>
    <source>
        <strain evidence="8">ATCC BAA-8 / DSM 12333 / NBRC 16432</strain>
    </source>
</reference>
<keyword evidence="8" id="KW-1185">Reference proteome</keyword>
<dbReference type="Pfam" id="PF05726">
    <property type="entry name" value="Pirin_C"/>
    <property type="match status" value="1"/>
</dbReference>
<comment type="cofactor">
    <cofactor evidence="2">
        <name>Fe cation</name>
        <dbReference type="ChEBI" id="CHEBI:24875"/>
    </cofactor>
    <text evidence="2">Binds 1 Fe cation per subunit.</text>
</comment>
<feature type="region of interest" description="Disordered" evidence="4">
    <location>
        <begin position="299"/>
        <end position="319"/>
    </location>
</feature>
<dbReference type="HOGENOM" id="CLU_045717_1_0_11"/>
<dbReference type="InterPro" id="IPR012093">
    <property type="entry name" value="Pirin"/>
</dbReference>
<gene>
    <name evidence="7" type="ordered locus">Bcav_3476</name>
</gene>
<dbReference type="EMBL" id="CP001618">
    <property type="protein sequence ID" value="ACQ81718.1"/>
    <property type="molecule type" value="Genomic_DNA"/>
</dbReference>
<dbReference type="AlphaFoldDB" id="C5C293"/>
<dbReference type="GO" id="GO:0046872">
    <property type="term" value="F:metal ion binding"/>
    <property type="evidence" value="ECO:0007669"/>
    <property type="project" value="UniProtKB-KW"/>
</dbReference>
<name>C5C293_BEUC1</name>
<dbReference type="Pfam" id="PF02678">
    <property type="entry name" value="Pirin"/>
    <property type="match status" value="1"/>
</dbReference>
<evidence type="ECO:0000259" key="6">
    <source>
        <dbReference type="Pfam" id="PF05726"/>
    </source>
</evidence>
<dbReference type="PANTHER" id="PTHR13903">
    <property type="entry name" value="PIRIN-RELATED"/>
    <property type="match status" value="1"/>
</dbReference>
<evidence type="ECO:0000259" key="5">
    <source>
        <dbReference type="Pfam" id="PF02678"/>
    </source>
</evidence>
<dbReference type="KEGG" id="bcv:Bcav_3476"/>
<organism evidence="7 8">
    <name type="scientific">Beutenbergia cavernae (strain ATCC BAA-8 / DSM 12333 / CCUG 43141 / JCM 11478 / NBRC 16432 / NCIMB 13614 / HKI 0122)</name>
    <dbReference type="NCBI Taxonomy" id="471853"/>
    <lineage>
        <taxon>Bacteria</taxon>
        <taxon>Bacillati</taxon>
        <taxon>Actinomycetota</taxon>
        <taxon>Actinomycetes</taxon>
        <taxon>Micrococcales</taxon>
        <taxon>Beutenbergiaceae</taxon>
        <taxon>Beutenbergia</taxon>
    </lineage>
</organism>
<proteinExistence type="inferred from homology"/>
<feature type="binding site" evidence="2">
    <location>
        <position position="76"/>
    </location>
    <ligand>
        <name>Fe cation</name>
        <dbReference type="ChEBI" id="CHEBI:24875"/>
    </ligand>
</feature>
<dbReference type="eggNOG" id="COG1741">
    <property type="taxonomic scope" value="Bacteria"/>
</dbReference>
<evidence type="ECO:0000256" key="1">
    <source>
        <dbReference type="ARBA" id="ARBA00008416"/>
    </source>
</evidence>
<feature type="binding site" evidence="2">
    <location>
        <position position="118"/>
    </location>
    <ligand>
        <name>Fe cation</name>
        <dbReference type="ChEBI" id="CHEBI:24875"/>
    </ligand>
</feature>
<sequence>MTNLETHPHETECTATGAAGPVRERYEARQVPLGGLRAAVVSRTLPHRELSTVGAWCFLDAFTPGDAPMNVLPHPHIGLQTVTWPLEGRMLHRDSLGSEQLLRPGELNLMTSGAGVSHSEFTVDDVGARGLQLWVALPDPDRHADAAFEHVGADDLPVVETGGVRARVFVGELDGVSSPAHVHTPLVGAQIDLSARSSAAVPLRPDFEYAVQTIDGEVRVAGERLEPGPLLYLGTGREELPLAADGVARLLLLGGEPLGEDLLMWWNFVGRTHAEIAEAREDWEAHSVRFGTIPAHGDERIPAPALPNVRLTPRRRRHR</sequence>
<keyword evidence="2" id="KW-0479">Metal-binding</keyword>
<dbReference type="InterPro" id="IPR008778">
    <property type="entry name" value="Pirin_C_dom"/>
</dbReference>
<dbReference type="PANTHER" id="PTHR13903:SF8">
    <property type="entry name" value="PIRIN"/>
    <property type="match status" value="1"/>
</dbReference>
<dbReference type="InterPro" id="IPR014710">
    <property type="entry name" value="RmlC-like_jellyroll"/>
</dbReference>
<dbReference type="OrthoDB" id="9780903at2"/>
<dbReference type="Proteomes" id="UP000007962">
    <property type="component" value="Chromosome"/>
</dbReference>
<feature type="binding site" evidence="2">
    <location>
        <position position="120"/>
    </location>
    <ligand>
        <name>Fe cation</name>
        <dbReference type="ChEBI" id="CHEBI:24875"/>
    </ligand>
</feature>
<feature type="domain" description="Pirin N-terminal" evidence="5">
    <location>
        <begin position="42"/>
        <end position="135"/>
    </location>
</feature>
<comment type="similarity">
    <text evidence="1 3">Belongs to the pirin family.</text>
</comment>
<evidence type="ECO:0000256" key="2">
    <source>
        <dbReference type="PIRSR" id="PIRSR006232-1"/>
    </source>
</evidence>
<evidence type="ECO:0000256" key="4">
    <source>
        <dbReference type="SAM" id="MobiDB-lite"/>
    </source>
</evidence>
<feature type="domain" description="Pirin C-terminal" evidence="6">
    <location>
        <begin position="190"/>
        <end position="286"/>
    </location>
</feature>
<dbReference type="InterPro" id="IPR003829">
    <property type="entry name" value="Pirin_N_dom"/>
</dbReference>
<evidence type="ECO:0000313" key="7">
    <source>
        <dbReference type="EMBL" id="ACQ81718.1"/>
    </source>
</evidence>
<dbReference type="InterPro" id="IPR011051">
    <property type="entry name" value="RmlC_Cupin_sf"/>
</dbReference>
<feature type="compositionally biased region" description="Basic and acidic residues" evidence="4">
    <location>
        <begin position="1"/>
        <end position="12"/>
    </location>
</feature>
<feature type="region of interest" description="Disordered" evidence="4">
    <location>
        <begin position="1"/>
        <end position="20"/>
    </location>
</feature>
<dbReference type="PIRSF" id="PIRSF006232">
    <property type="entry name" value="Pirin"/>
    <property type="match status" value="1"/>
</dbReference>
<evidence type="ECO:0000256" key="3">
    <source>
        <dbReference type="RuleBase" id="RU003457"/>
    </source>
</evidence>
<keyword evidence="2" id="KW-0408">Iron</keyword>
<dbReference type="STRING" id="471853.Bcav_3476"/>
<accession>C5C293</accession>
<dbReference type="Gene3D" id="2.60.120.10">
    <property type="entry name" value="Jelly Rolls"/>
    <property type="match status" value="2"/>
</dbReference>